<gene>
    <name evidence="2" type="ORF">ABID46_000019</name>
</gene>
<keyword evidence="3" id="KW-1185">Reference proteome</keyword>
<evidence type="ECO:0000313" key="2">
    <source>
        <dbReference type="EMBL" id="MET3730467.1"/>
    </source>
</evidence>
<feature type="region of interest" description="Disordered" evidence="1">
    <location>
        <begin position="74"/>
        <end position="99"/>
    </location>
</feature>
<sequence>MTLNAKNMFLNVGENLTTTVGMNNTESVGMVKTTSVAGDANLMVTGKLMEIIDGDVHSESKQNRQEIAQEDMQFQSSKNIDNHSQTIVTNNSGEYGIGH</sequence>
<reference evidence="2 3" key="1">
    <citation type="submission" date="2024-06" db="EMBL/GenBank/DDBJ databases">
        <title>Genomic Encyclopedia of Type Strains, Phase IV (KMG-IV): sequencing the most valuable type-strain genomes for metagenomic binning, comparative biology and taxonomic classification.</title>
        <authorList>
            <person name="Goeker M."/>
        </authorList>
    </citation>
    <scope>NUCLEOTIDE SEQUENCE [LARGE SCALE GENOMIC DNA]</scope>
    <source>
        <strain evidence="2 3">DSM 29388</strain>
    </source>
</reference>
<evidence type="ECO:0008006" key="4">
    <source>
        <dbReference type="Google" id="ProtNLM"/>
    </source>
</evidence>
<evidence type="ECO:0000313" key="3">
    <source>
        <dbReference type="Proteomes" id="UP001549146"/>
    </source>
</evidence>
<organism evidence="2 3">
    <name type="scientific">Moheibacter stercoris</name>
    <dbReference type="NCBI Taxonomy" id="1628251"/>
    <lineage>
        <taxon>Bacteria</taxon>
        <taxon>Pseudomonadati</taxon>
        <taxon>Bacteroidota</taxon>
        <taxon>Flavobacteriia</taxon>
        <taxon>Flavobacteriales</taxon>
        <taxon>Weeksellaceae</taxon>
        <taxon>Moheibacter</taxon>
    </lineage>
</organism>
<evidence type="ECO:0000256" key="1">
    <source>
        <dbReference type="SAM" id="MobiDB-lite"/>
    </source>
</evidence>
<name>A0ABV2LPG7_9FLAO</name>
<dbReference type="RefSeq" id="WP_354505371.1">
    <property type="nucleotide sequence ID" value="NZ_JBEPMO010000001.1"/>
</dbReference>
<proteinExistence type="predicted"/>
<comment type="caution">
    <text evidence="2">The sequence shown here is derived from an EMBL/GenBank/DDBJ whole genome shotgun (WGS) entry which is preliminary data.</text>
</comment>
<protein>
    <recommendedName>
        <fullName evidence="4">VgrG protein</fullName>
    </recommendedName>
</protein>
<accession>A0ABV2LPG7</accession>
<feature type="compositionally biased region" description="Polar residues" evidence="1">
    <location>
        <begin position="74"/>
        <end position="93"/>
    </location>
</feature>
<dbReference type="EMBL" id="JBEPMO010000001">
    <property type="protein sequence ID" value="MET3730467.1"/>
    <property type="molecule type" value="Genomic_DNA"/>
</dbReference>
<dbReference type="SUPFAM" id="SSF69349">
    <property type="entry name" value="Phage fibre proteins"/>
    <property type="match status" value="1"/>
</dbReference>
<dbReference type="Proteomes" id="UP001549146">
    <property type="component" value="Unassembled WGS sequence"/>
</dbReference>